<dbReference type="SUPFAM" id="SSF55874">
    <property type="entry name" value="ATPase domain of HSP90 chaperone/DNA topoisomerase II/histidine kinase"/>
    <property type="match status" value="1"/>
</dbReference>
<dbReference type="PANTHER" id="PTHR45569">
    <property type="entry name" value="SENSOR PROTEIN KDPD"/>
    <property type="match status" value="1"/>
</dbReference>
<accession>A0A645BMV3</accession>
<dbReference type="Pfam" id="PF00512">
    <property type="entry name" value="HisKA"/>
    <property type="match status" value="1"/>
</dbReference>
<evidence type="ECO:0000259" key="2">
    <source>
        <dbReference type="PROSITE" id="PS50109"/>
    </source>
</evidence>
<keyword evidence="3" id="KW-0808">Transferase</keyword>
<dbReference type="GO" id="GO:0005886">
    <property type="term" value="C:plasma membrane"/>
    <property type="evidence" value="ECO:0007669"/>
    <property type="project" value="TreeGrafter"/>
</dbReference>
<name>A0A645BMV3_9ZZZZ</name>
<dbReference type="GO" id="GO:0000155">
    <property type="term" value="F:phosphorelay sensor kinase activity"/>
    <property type="evidence" value="ECO:0007669"/>
    <property type="project" value="InterPro"/>
</dbReference>
<protein>
    <submittedName>
        <fullName evidence="3">Sensor protein KdpD</fullName>
        <ecNumber evidence="3">2.7.13.3</ecNumber>
    </submittedName>
</protein>
<dbReference type="InterPro" id="IPR003018">
    <property type="entry name" value="GAF"/>
</dbReference>
<dbReference type="InterPro" id="IPR029016">
    <property type="entry name" value="GAF-like_dom_sf"/>
</dbReference>
<dbReference type="PANTHER" id="PTHR45569:SF1">
    <property type="entry name" value="SENSOR PROTEIN KDPD"/>
    <property type="match status" value="1"/>
</dbReference>
<feature type="domain" description="Histidine kinase" evidence="2">
    <location>
        <begin position="174"/>
        <end position="388"/>
    </location>
</feature>
<dbReference type="PROSITE" id="PS50109">
    <property type="entry name" value="HIS_KIN"/>
    <property type="match status" value="1"/>
</dbReference>
<organism evidence="3">
    <name type="scientific">bioreactor metagenome</name>
    <dbReference type="NCBI Taxonomy" id="1076179"/>
    <lineage>
        <taxon>unclassified sequences</taxon>
        <taxon>metagenomes</taxon>
        <taxon>ecological metagenomes</taxon>
    </lineage>
</organism>
<dbReference type="InterPro" id="IPR052023">
    <property type="entry name" value="Histidine_kinase_KdpD"/>
</dbReference>
<dbReference type="EMBL" id="VSSQ01021127">
    <property type="protein sequence ID" value="MPM66502.1"/>
    <property type="molecule type" value="Genomic_DNA"/>
</dbReference>
<dbReference type="Gene3D" id="3.30.450.40">
    <property type="match status" value="1"/>
</dbReference>
<dbReference type="InterPro" id="IPR036097">
    <property type="entry name" value="HisK_dim/P_sf"/>
</dbReference>
<dbReference type="Pfam" id="PF02518">
    <property type="entry name" value="HATPase_c"/>
    <property type="match status" value="1"/>
</dbReference>
<evidence type="ECO:0000313" key="3">
    <source>
        <dbReference type="EMBL" id="MPM66502.1"/>
    </source>
</evidence>
<proteinExistence type="predicted"/>
<dbReference type="AlphaFoldDB" id="A0A645BMV3"/>
<dbReference type="SUPFAM" id="SSF55781">
    <property type="entry name" value="GAF domain-like"/>
    <property type="match status" value="1"/>
</dbReference>
<dbReference type="EC" id="2.7.13.3" evidence="3"/>
<keyword evidence="1" id="KW-0597">Phosphoprotein</keyword>
<dbReference type="SMART" id="SM00387">
    <property type="entry name" value="HATPase_c"/>
    <property type="match status" value="1"/>
</dbReference>
<dbReference type="InterPro" id="IPR003594">
    <property type="entry name" value="HATPase_dom"/>
</dbReference>
<dbReference type="SUPFAM" id="SSF47384">
    <property type="entry name" value="Homodimeric domain of signal transducing histidine kinase"/>
    <property type="match status" value="1"/>
</dbReference>
<dbReference type="InterPro" id="IPR036890">
    <property type="entry name" value="HATPase_C_sf"/>
</dbReference>
<sequence length="413" mass="44523">MARLRHEAHVAAERERRAGALARLARDLSGALTQEQIVQIALSTVSGVFDAKAGLLLPDADEKLVIVPGSASAMDPSLARWAMEHGQMAGRGTDTLAASNALYVPLLAPVRGRGVLVLELRSPERLDVPEEQRLLQACASQIALALERVHFVEIAQHTQVAMEGERMRNTLLSAVSHDLRTPLTSILGAADVAQRHAESGVTLDMVRQIQRQALSMQQLVDNLLAMARLQQGGVHLQREWWPVEEVIGSALRHLRDRLPDQLVKTGLEPGMPLVRLDAVLMERVLVNLLDNAIKYTPAGTPIRVHARTEAGQLLLSVEDGGPGLPPHVNPQELFEPFKRGVVESSVSGIGLGLTLARRIVQAHGGDIDVASAVPGPGTVFIIRIPLEAPPLLEDLPGDMAPDAPPEVVGPHTR</sequence>
<evidence type="ECO:0000256" key="1">
    <source>
        <dbReference type="ARBA" id="ARBA00022553"/>
    </source>
</evidence>
<dbReference type="Pfam" id="PF13492">
    <property type="entry name" value="GAF_3"/>
    <property type="match status" value="1"/>
</dbReference>
<dbReference type="InterPro" id="IPR005467">
    <property type="entry name" value="His_kinase_dom"/>
</dbReference>
<reference evidence="3" key="1">
    <citation type="submission" date="2019-08" db="EMBL/GenBank/DDBJ databases">
        <authorList>
            <person name="Kucharzyk K."/>
            <person name="Murdoch R.W."/>
            <person name="Higgins S."/>
            <person name="Loffler F."/>
        </authorList>
    </citation>
    <scope>NUCLEOTIDE SEQUENCE</scope>
</reference>
<dbReference type="CDD" id="cd00082">
    <property type="entry name" value="HisKA"/>
    <property type="match status" value="1"/>
</dbReference>
<dbReference type="Gene3D" id="1.10.287.130">
    <property type="match status" value="1"/>
</dbReference>
<dbReference type="InterPro" id="IPR003661">
    <property type="entry name" value="HisK_dim/P_dom"/>
</dbReference>
<comment type="caution">
    <text evidence="3">The sequence shown here is derived from an EMBL/GenBank/DDBJ whole genome shotgun (WGS) entry which is preliminary data.</text>
</comment>
<gene>
    <name evidence="3" type="primary">kdpD_25</name>
    <name evidence="3" type="ORF">SDC9_113410</name>
</gene>
<dbReference type="InterPro" id="IPR004358">
    <property type="entry name" value="Sig_transdc_His_kin-like_C"/>
</dbReference>
<dbReference type="PRINTS" id="PR00344">
    <property type="entry name" value="BCTRLSENSOR"/>
</dbReference>
<dbReference type="CDD" id="cd00075">
    <property type="entry name" value="HATPase"/>
    <property type="match status" value="1"/>
</dbReference>
<dbReference type="SMART" id="SM00388">
    <property type="entry name" value="HisKA"/>
    <property type="match status" value="1"/>
</dbReference>
<dbReference type="Gene3D" id="3.30.565.10">
    <property type="entry name" value="Histidine kinase-like ATPase, C-terminal domain"/>
    <property type="match status" value="1"/>
</dbReference>